<comment type="caution">
    <text evidence="7">The sequence shown here is derived from an EMBL/GenBank/DDBJ whole genome shotgun (WGS) entry which is preliminary data.</text>
</comment>
<keyword evidence="4" id="KW-0658">Purine biosynthesis</keyword>
<evidence type="ECO:0000256" key="5">
    <source>
        <dbReference type="ARBA" id="ARBA00022840"/>
    </source>
</evidence>
<dbReference type="GO" id="GO:0005524">
    <property type="term" value="F:ATP binding"/>
    <property type="evidence" value="ECO:0007669"/>
    <property type="project" value="UniProtKB-KW"/>
</dbReference>
<reference evidence="7" key="1">
    <citation type="submission" date="2019-03" db="EMBL/GenBank/DDBJ databases">
        <title>Single cell metagenomics reveals metabolic interactions within the superorganism composed of flagellate Streblomastix strix and complex community of Bacteroidetes bacteria on its surface.</title>
        <authorList>
            <person name="Treitli S.C."/>
            <person name="Kolisko M."/>
            <person name="Husnik F."/>
            <person name="Keeling P."/>
            <person name="Hampl V."/>
        </authorList>
    </citation>
    <scope>NUCLEOTIDE SEQUENCE</scope>
    <source>
        <strain evidence="7">STM</strain>
    </source>
</reference>
<keyword evidence="2" id="KW-0547">Nucleotide-binding</keyword>
<evidence type="ECO:0000256" key="2">
    <source>
        <dbReference type="ARBA" id="ARBA00022741"/>
    </source>
</evidence>
<accession>A0A5J4PSJ4</accession>
<protein>
    <submittedName>
        <fullName evidence="7">GMP synthase (Glutamine-hydrolyzing)</fullName>
        <ecNumber evidence="7">6.3.5.2</ecNumber>
    </submittedName>
</protein>
<name>A0A5J4PSJ4_9ZZZZ</name>
<keyword evidence="3" id="KW-0332">GMP biosynthesis</keyword>
<feature type="domain" description="Glutamine amidotransferase" evidence="6">
    <location>
        <begin position="7"/>
        <end position="134"/>
    </location>
</feature>
<dbReference type="Gene3D" id="3.40.50.880">
    <property type="match status" value="1"/>
</dbReference>
<dbReference type="PANTHER" id="PTHR11922">
    <property type="entry name" value="GMP SYNTHASE-RELATED"/>
    <property type="match status" value="1"/>
</dbReference>
<dbReference type="GO" id="GO:0005829">
    <property type="term" value="C:cytosol"/>
    <property type="evidence" value="ECO:0007669"/>
    <property type="project" value="TreeGrafter"/>
</dbReference>
<organism evidence="7">
    <name type="scientific">termite gut metagenome</name>
    <dbReference type="NCBI Taxonomy" id="433724"/>
    <lineage>
        <taxon>unclassified sequences</taxon>
        <taxon>metagenomes</taxon>
        <taxon>organismal metagenomes</taxon>
    </lineage>
</organism>
<keyword evidence="1 7" id="KW-0436">Ligase</keyword>
<dbReference type="SUPFAM" id="SSF52317">
    <property type="entry name" value="Class I glutamine amidotransferase-like"/>
    <property type="match status" value="1"/>
</dbReference>
<gene>
    <name evidence="7" type="ORF">EZS27_037206</name>
</gene>
<evidence type="ECO:0000313" key="7">
    <source>
        <dbReference type="EMBL" id="KAA6311728.1"/>
    </source>
</evidence>
<sequence length="136" mass="15226">MQEKIIILDFGSQTTQLIGRRVRELDIYCEIVPYNKFPHDDENIKGVILSGSPFSVYDANAFKTDLSKIRKQYPILGICYGAQLMAYTGGGKVESAGTREYGRAHLVSFSKKNALFKSIKANTQVWMSHGDTITTL</sequence>
<dbReference type="EMBL" id="SNRY01006813">
    <property type="protein sequence ID" value="KAA6311728.1"/>
    <property type="molecule type" value="Genomic_DNA"/>
</dbReference>
<evidence type="ECO:0000256" key="4">
    <source>
        <dbReference type="ARBA" id="ARBA00022755"/>
    </source>
</evidence>
<dbReference type="GO" id="GO:0003921">
    <property type="term" value="F:GMP synthase activity"/>
    <property type="evidence" value="ECO:0007669"/>
    <property type="project" value="TreeGrafter"/>
</dbReference>
<keyword evidence="5" id="KW-0067">ATP-binding</keyword>
<dbReference type="InterPro" id="IPR029062">
    <property type="entry name" value="Class_I_gatase-like"/>
</dbReference>
<dbReference type="EC" id="6.3.5.2" evidence="7"/>
<evidence type="ECO:0000256" key="3">
    <source>
        <dbReference type="ARBA" id="ARBA00022749"/>
    </source>
</evidence>
<feature type="non-terminal residue" evidence="7">
    <location>
        <position position="136"/>
    </location>
</feature>
<proteinExistence type="predicted"/>
<evidence type="ECO:0000259" key="6">
    <source>
        <dbReference type="Pfam" id="PF00117"/>
    </source>
</evidence>
<evidence type="ECO:0000256" key="1">
    <source>
        <dbReference type="ARBA" id="ARBA00022598"/>
    </source>
</evidence>
<dbReference type="PROSITE" id="PS51273">
    <property type="entry name" value="GATASE_TYPE_1"/>
    <property type="match status" value="1"/>
</dbReference>
<dbReference type="InterPro" id="IPR017926">
    <property type="entry name" value="GATASE"/>
</dbReference>
<dbReference type="Pfam" id="PF00117">
    <property type="entry name" value="GATase"/>
    <property type="match status" value="1"/>
</dbReference>
<dbReference type="PANTHER" id="PTHR11922:SF2">
    <property type="entry name" value="GMP SYNTHASE [GLUTAMINE-HYDROLYZING]"/>
    <property type="match status" value="1"/>
</dbReference>
<dbReference type="AlphaFoldDB" id="A0A5J4PSJ4"/>